<name>A0A2K3K7L4_TRIPR</name>
<dbReference type="Gene3D" id="3.60.10.10">
    <property type="entry name" value="Endonuclease/exonuclease/phosphatase"/>
    <property type="match status" value="1"/>
</dbReference>
<dbReference type="PANTHER" id="PTHR35218">
    <property type="entry name" value="RNASE H DOMAIN-CONTAINING PROTEIN"/>
    <property type="match status" value="1"/>
</dbReference>
<dbReference type="AlphaFoldDB" id="A0A2K3K7L4"/>
<feature type="domain" description="Endonuclease/exonuclease/phosphatase" evidence="1">
    <location>
        <begin position="15"/>
        <end position="104"/>
    </location>
</feature>
<evidence type="ECO:0000313" key="3">
    <source>
        <dbReference type="Proteomes" id="UP000236291"/>
    </source>
</evidence>
<dbReference type="Proteomes" id="UP000236291">
    <property type="component" value="Unassembled WGS sequence"/>
</dbReference>
<gene>
    <name evidence="2" type="ORF">L195_g061067</name>
</gene>
<dbReference type="PANTHER" id="PTHR35218:SF9">
    <property type="entry name" value="ENDONUCLEASE_EXONUCLEASE_PHOSPHATASE DOMAIN-CONTAINING PROTEIN"/>
    <property type="match status" value="1"/>
</dbReference>
<evidence type="ECO:0000313" key="2">
    <source>
        <dbReference type="EMBL" id="PNX62262.1"/>
    </source>
</evidence>
<dbReference type="Pfam" id="PF03372">
    <property type="entry name" value="Exo_endo_phos"/>
    <property type="match status" value="1"/>
</dbReference>
<dbReference type="InterPro" id="IPR005135">
    <property type="entry name" value="Endo/exonuclease/phosphatase"/>
</dbReference>
<proteinExistence type="predicted"/>
<reference evidence="2 3" key="1">
    <citation type="journal article" date="2014" name="Am. J. Bot.">
        <title>Genome assembly and annotation for red clover (Trifolium pratense; Fabaceae).</title>
        <authorList>
            <person name="Istvanek J."/>
            <person name="Jaros M."/>
            <person name="Krenek A."/>
            <person name="Repkova J."/>
        </authorList>
    </citation>
    <scope>NUCLEOTIDE SEQUENCE [LARGE SCALE GENOMIC DNA]</scope>
    <source>
        <strain evidence="3">cv. Tatra</strain>
        <tissue evidence="2">Young leaves</tissue>
    </source>
</reference>
<organism evidence="2 3">
    <name type="scientific">Trifolium pratense</name>
    <name type="common">Red clover</name>
    <dbReference type="NCBI Taxonomy" id="57577"/>
    <lineage>
        <taxon>Eukaryota</taxon>
        <taxon>Viridiplantae</taxon>
        <taxon>Streptophyta</taxon>
        <taxon>Embryophyta</taxon>
        <taxon>Tracheophyta</taxon>
        <taxon>Spermatophyta</taxon>
        <taxon>Magnoliopsida</taxon>
        <taxon>eudicotyledons</taxon>
        <taxon>Gunneridae</taxon>
        <taxon>Pentapetalae</taxon>
        <taxon>rosids</taxon>
        <taxon>fabids</taxon>
        <taxon>Fabales</taxon>
        <taxon>Fabaceae</taxon>
        <taxon>Papilionoideae</taxon>
        <taxon>50 kb inversion clade</taxon>
        <taxon>NPAAA clade</taxon>
        <taxon>Hologalegina</taxon>
        <taxon>IRL clade</taxon>
        <taxon>Trifolieae</taxon>
        <taxon>Trifolium</taxon>
    </lineage>
</organism>
<dbReference type="EMBL" id="ASHM01146613">
    <property type="protein sequence ID" value="PNX62262.1"/>
    <property type="molecule type" value="Genomic_DNA"/>
</dbReference>
<dbReference type="GO" id="GO:0003824">
    <property type="term" value="F:catalytic activity"/>
    <property type="evidence" value="ECO:0007669"/>
    <property type="project" value="InterPro"/>
</dbReference>
<feature type="non-terminal residue" evidence="2">
    <location>
        <position position="1"/>
    </location>
</feature>
<evidence type="ECO:0000259" key="1">
    <source>
        <dbReference type="Pfam" id="PF03372"/>
    </source>
</evidence>
<reference evidence="2 3" key="2">
    <citation type="journal article" date="2017" name="Front. Plant Sci.">
        <title>Gene Classification and Mining of Molecular Markers Useful in Red Clover (Trifolium pratense) Breeding.</title>
        <authorList>
            <person name="Istvanek J."/>
            <person name="Dluhosova J."/>
            <person name="Dluhos P."/>
            <person name="Patkova L."/>
            <person name="Nedelnik J."/>
            <person name="Repkova J."/>
        </authorList>
    </citation>
    <scope>NUCLEOTIDE SEQUENCE [LARGE SCALE GENOMIC DNA]</scope>
    <source>
        <strain evidence="3">cv. Tatra</strain>
        <tissue evidence="2">Young leaves</tissue>
    </source>
</reference>
<accession>A0A2K3K7L4</accession>
<dbReference type="InterPro" id="IPR036691">
    <property type="entry name" value="Endo/exonu/phosph_ase_sf"/>
</dbReference>
<protein>
    <recommendedName>
        <fullName evidence="1">Endonuclease/exonuclease/phosphatase domain-containing protein</fullName>
    </recommendedName>
</protein>
<dbReference type="SUPFAM" id="SSF56219">
    <property type="entry name" value="DNase I-like"/>
    <property type="match status" value="1"/>
</dbReference>
<comment type="caution">
    <text evidence="2">The sequence shown here is derived from an EMBL/GenBank/DDBJ whole genome shotgun (WGS) entry which is preliminary data.</text>
</comment>
<sequence>GGVGGPTPPRTMKILSWNCRGLGSPRAVRALSRLTRVENPQIVFLMETRLKATEFENIRSKLGFKNCLSVDCSGFGRERAGGLALMWMEHLSVNISSYSINHIHGWCDDEET</sequence>